<dbReference type="InParanoid" id="E9EHL7"/>
<evidence type="ECO:0000313" key="3">
    <source>
        <dbReference type="Proteomes" id="UP000002499"/>
    </source>
</evidence>
<dbReference type="Proteomes" id="UP000002499">
    <property type="component" value="Unassembled WGS sequence"/>
</dbReference>
<dbReference type="eggNOG" id="KOG3178">
    <property type="taxonomic scope" value="Eukaryota"/>
</dbReference>
<dbReference type="PANTHER" id="PTHR43712">
    <property type="entry name" value="PUTATIVE (AFU_ORTHOLOGUE AFUA_4G14580)-RELATED"/>
    <property type="match status" value="1"/>
</dbReference>
<protein>
    <submittedName>
        <fullName evidence="2">O-methyltransferase family protein</fullName>
    </submittedName>
</protein>
<dbReference type="GO" id="GO:0032259">
    <property type="term" value="P:methylation"/>
    <property type="evidence" value="ECO:0007669"/>
    <property type="project" value="UniProtKB-KW"/>
</dbReference>
<dbReference type="EMBL" id="GL698616">
    <property type="protein sequence ID" value="EFY84582.1"/>
    <property type="molecule type" value="Genomic_DNA"/>
</dbReference>
<dbReference type="HOGENOM" id="CLU_966699_0_0_1"/>
<dbReference type="SUPFAM" id="SSF53335">
    <property type="entry name" value="S-adenosyl-L-methionine-dependent methyltransferases"/>
    <property type="match status" value="1"/>
</dbReference>
<name>E9EHL7_METAQ</name>
<dbReference type="GO" id="GO:0008171">
    <property type="term" value="F:O-methyltransferase activity"/>
    <property type="evidence" value="ECO:0007669"/>
    <property type="project" value="InterPro"/>
</dbReference>
<reference evidence="2 3" key="1">
    <citation type="journal article" date="2011" name="PLoS Genet.">
        <title>Genome sequencing and comparative transcriptomics of the model entomopathogenic fungi Metarhizium anisopliae and M. acridum.</title>
        <authorList>
            <person name="Gao Q."/>
            <person name="Jin K."/>
            <person name="Ying S.H."/>
            <person name="Zhang Y."/>
            <person name="Xiao G."/>
            <person name="Shang Y."/>
            <person name="Duan Z."/>
            <person name="Hu X."/>
            <person name="Xie X.Q."/>
            <person name="Zhou G."/>
            <person name="Peng G."/>
            <person name="Luo Z."/>
            <person name="Huang W."/>
            <person name="Wang B."/>
            <person name="Fang W."/>
            <person name="Wang S."/>
            <person name="Zhong Y."/>
            <person name="Ma L.J."/>
            <person name="St Leger R.J."/>
            <person name="Zhao G.P."/>
            <person name="Pei Y."/>
            <person name="Feng M.G."/>
            <person name="Xia Y."/>
            <person name="Wang C."/>
        </authorList>
    </citation>
    <scope>NUCLEOTIDE SEQUENCE [LARGE SCALE GENOMIC DNA]</scope>
    <source>
        <strain evidence="2 3">CQMa 102</strain>
    </source>
</reference>
<dbReference type="PANTHER" id="PTHR43712:SF12">
    <property type="entry name" value="STERIGMATOCYSTIN 8-O-METHYLTRANSFERASE"/>
    <property type="match status" value="1"/>
</dbReference>
<organism evidence="3">
    <name type="scientific">Metarhizium acridum (strain CQMa 102)</name>
    <dbReference type="NCBI Taxonomy" id="655827"/>
    <lineage>
        <taxon>Eukaryota</taxon>
        <taxon>Fungi</taxon>
        <taxon>Dikarya</taxon>
        <taxon>Ascomycota</taxon>
        <taxon>Pezizomycotina</taxon>
        <taxon>Sordariomycetes</taxon>
        <taxon>Hypocreomycetidae</taxon>
        <taxon>Hypocreales</taxon>
        <taxon>Clavicipitaceae</taxon>
        <taxon>Metarhizium</taxon>
    </lineage>
</organism>
<gene>
    <name evidence="2" type="ORF">MAC_09365</name>
</gene>
<accession>E9EHL7</accession>
<keyword evidence="3" id="KW-1185">Reference proteome</keyword>
<sequence length="288" mass="32096">MSGDESINGLAGGFTESLAEANIAEPNFTADSPTSYENLTGDMFLRRQELLDKITDLRYGILSKSPARASSTMCTLPGSTLVQICCSGKIRRSKCPCLDGCRHAGAPMLATNRALELYARGEPTLTRDMDKTAFAVYQSGGTIGNYKTPWEFIESDGEGERKGWRQRNFVEFMRYLGEIFRLESPQPVQADIYLIKLILHDWPDEECVKILRGLVPAMRPGARVFFLDYVGKQESRDPSPMPTSIQRMGTATDLRMMALFNAEERPAEAWQAISTLPIAASTLFAWKL</sequence>
<dbReference type="AlphaFoldDB" id="E9EHL7"/>
<evidence type="ECO:0000313" key="2">
    <source>
        <dbReference type="EMBL" id="EFY84582.1"/>
    </source>
</evidence>
<dbReference type="InterPro" id="IPR001077">
    <property type="entry name" value="COMT_C"/>
</dbReference>
<dbReference type="InterPro" id="IPR029063">
    <property type="entry name" value="SAM-dependent_MTases_sf"/>
</dbReference>
<proteinExistence type="predicted"/>
<feature type="domain" description="O-methyltransferase C-terminal" evidence="1">
    <location>
        <begin position="177"/>
        <end position="274"/>
    </location>
</feature>
<evidence type="ECO:0000259" key="1">
    <source>
        <dbReference type="Pfam" id="PF00891"/>
    </source>
</evidence>
<dbReference type="Gene3D" id="3.40.50.150">
    <property type="entry name" value="Vaccinia Virus protein VP39"/>
    <property type="match status" value="1"/>
</dbReference>
<dbReference type="OrthoDB" id="1606438at2759"/>
<dbReference type="Pfam" id="PF00891">
    <property type="entry name" value="Methyltransf_2"/>
    <property type="match status" value="1"/>
</dbReference>
<keyword evidence="2" id="KW-0808">Transferase</keyword>
<keyword evidence="2" id="KW-0489">Methyltransferase</keyword>